<reference evidence="3" key="1">
    <citation type="journal article" date="2019" name="Int. J. Syst. Evol. Microbiol.">
        <title>The Global Catalogue of Microorganisms (GCM) 10K type strain sequencing project: providing services to taxonomists for standard genome sequencing and annotation.</title>
        <authorList>
            <consortium name="The Broad Institute Genomics Platform"/>
            <consortium name="The Broad Institute Genome Sequencing Center for Infectious Disease"/>
            <person name="Wu L."/>
            <person name="Ma J."/>
        </authorList>
    </citation>
    <scope>NUCLEOTIDE SEQUENCE [LARGE SCALE GENOMIC DNA]</scope>
    <source>
        <strain evidence="3">JCM 18304</strain>
    </source>
</reference>
<dbReference type="InterPro" id="IPR000182">
    <property type="entry name" value="GNAT_dom"/>
</dbReference>
<organism evidence="2 3">
    <name type="scientific">Rugosimonospora acidiphila</name>
    <dbReference type="NCBI Taxonomy" id="556531"/>
    <lineage>
        <taxon>Bacteria</taxon>
        <taxon>Bacillati</taxon>
        <taxon>Actinomycetota</taxon>
        <taxon>Actinomycetes</taxon>
        <taxon>Micromonosporales</taxon>
        <taxon>Micromonosporaceae</taxon>
        <taxon>Rugosimonospora</taxon>
    </lineage>
</organism>
<proteinExistence type="predicted"/>
<dbReference type="Gene3D" id="3.40.630.30">
    <property type="match status" value="1"/>
</dbReference>
<keyword evidence="3" id="KW-1185">Reference proteome</keyword>
<evidence type="ECO:0000259" key="1">
    <source>
        <dbReference type="PROSITE" id="PS51186"/>
    </source>
</evidence>
<dbReference type="Proteomes" id="UP001501570">
    <property type="component" value="Unassembled WGS sequence"/>
</dbReference>
<evidence type="ECO:0000313" key="2">
    <source>
        <dbReference type="EMBL" id="GAA5187369.1"/>
    </source>
</evidence>
<dbReference type="Pfam" id="PF13302">
    <property type="entry name" value="Acetyltransf_3"/>
    <property type="match status" value="1"/>
</dbReference>
<dbReference type="InterPro" id="IPR016181">
    <property type="entry name" value="Acyl_CoA_acyltransferase"/>
</dbReference>
<feature type="domain" description="N-acetyltransferase" evidence="1">
    <location>
        <begin position="12"/>
        <end position="164"/>
    </location>
</feature>
<dbReference type="InterPro" id="IPR051908">
    <property type="entry name" value="Ribosomal_N-acetyltransferase"/>
</dbReference>
<dbReference type="RefSeq" id="WP_345630906.1">
    <property type="nucleotide sequence ID" value="NZ_BAABJQ010000009.1"/>
</dbReference>
<evidence type="ECO:0000313" key="3">
    <source>
        <dbReference type="Proteomes" id="UP001501570"/>
    </source>
</evidence>
<comment type="caution">
    <text evidence="2">The sequence shown here is derived from an EMBL/GenBank/DDBJ whole genome shotgun (WGS) entry which is preliminary data.</text>
</comment>
<sequence>MYPPMKLSLDELRLRTLGAADADLLVEATGEESAAALWGPRPAGPYSSTDARTALRAWDPESAGPVSFGVLRGSRLVAAVGLMPSGERVAELAYWVRPGQRRQGIGSRAVTAVTRWAHEPAGVRRVWLEINPDNEASLRLARRSGYRFEERLPRHCRCWTVDDPERDGWHDCLIWVHDLDAR</sequence>
<dbReference type="PROSITE" id="PS51186">
    <property type="entry name" value="GNAT"/>
    <property type="match status" value="1"/>
</dbReference>
<dbReference type="EMBL" id="BAABJQ010000009">
    <property type="protein sequence ID" value="GAA5187369.1"/>
    <property type="molecule type" value="Genomic_DNA"/>
</dbReference>
<dbReference type="CDD" id="cd04301">
    <property type="entry name" value="NAT_SF"/>
    <property type="match status" value="1"/>
</dbReference>
<name>A0ABP9RWH7_9ACTN</name>
<accession>A0ABP9RWH7</accession>
<dbReference type="PANTHER" id="PTHR43441:SF10">
    <property type="entry name" value="ACETYLTRANSFERASE"/>
    <property type="match status" value="1"/>
</dbReference>
<dbReference type="SUPFAM" id="SSF55729">
    <property type="entry name" value="Acyl-CoA N-acyltransferases (Nat)"/>
    <property type="match status" value="1"/>
</dbReference>
<gene>
    <name evidence="2" type="ORF">GCM10023322_35580</name>
</gene>
<protein>
    <recommendedName>
        <fullName evidence="1">N-acetyltransferase domain-containing protein</fullName>
    </recommendedName>
</protein>
<dbReference type="PANTHER" id="PTHR43441">
    <property type="entry name" value="RIBOSOMAL-PROTEIN-SERINE ACETYLTRANSFERASE"/>
    <property type="match status" value="1"/>
</dbReference>